<dbReference type="InterPro" id="IPR000330">
    <property type="entry name" value="SNF2_N"/>
</dbReference>
<dbReference type="SUPFAM" id="SSF52540">
    <property type="entry name" value="P-loop containing nucleoside triphosphate hydrolases"/>
    <property type="match status" value="2"/>
</dbReference>
<dbReference type="PANTHER" id="PTHR47157:SF1">
    <property type="entry name" value="CHROMODOMAIN-HELICASE-DNA-BINDING PROTEIN 1-LIKE"/>
    <property type="match status" value="1"/>
</dbReference>
<keyword evidence="5" id="KW-1185">Reference proteome</keyword>
<dbReference type="GO" id="GO:0003678">
    <property type="term" value="F:DNA helicase activity"/>
    <property type="evidence" value="ECO:0007669"/>
    <property type="project" value="InterPro"/>
</dbReference>
<dbReference type="InterPro" id="IPR014001">
    <property type="entry name" value="Helicase_ATP-bd"/>
</dbReference>
<dbReference type="PANTHER" id="PTHR47157">
    <property type="entry name" value="CHROMODOMAIN-HELICASE-DNA-BINDING PROTEIN 1-LIKE"/>
    <property type="match status" value="1"/>
</dbReference>
<dbReference type="AlphaFoldDB" id="A0A3P8V6K9"/>
<dbReference type="Proteomes" id="UP000265120">
    <property type="component" value="Chromosome 2"/>
</dbReference>
<dbReference type="InterPro" id="IPR027417">
    <property type="entry name" value="P-loop_NTPase"/>
</dbReference>
<dbReference type="PROSITE" id="PS51192">
    <property type="entry name" value="HELICASE_ATP_BIND_1"/>
    <property type="match status" value="1"/>
</dbReference>
<evidence type="ECO:0000256" key="2">
    <source>
        <dbReference type="ARBA" id="ARBA00022840"/>
    </source>
</evidence>
<proteinExistence type="predicted"/>
<keyword evidence="1" id="KW-0547">Nucleotide-binding</keyword>
<evidence type="ECO:0000259" key="3">
    <source>
        <dbReference type="PROSITE" id="PS51192"/>
    </source>
</evidence>
<dbReference type="Pfam" id="PF00176">
    <property type="entry name" value="SNF2-rel_dom"/>
    <property type="match status" value="1"/>
</dbReference>
<evidence type="ECO:0000313" key="5">
    <source>
        <dbReference type="Proteomes" id="UP000265120"/>
    </source>
</evidence>
<dbReference type="Ensembl" id="ENSCSET00000011141.1">
    <property type="protein sequence ID" value="ENSCSEP00000011008.1"/>
    <property type="gene ID" value="ENSCSEG00000007030.1"/>
</dbReference>
<protein>
    <recommendedName>
        <fullName evidence="3">Helicase ATP-binding domain-containing protein</fullName>
    </recommendedName>
</protein>
<dbReference type="Gene3D" id="3.40.50.300">
    <property type="entry name" value="P-loop containing nucleotide triphosphate hydrolases"/>
    <property type="match status" value="1"/>
</dbReference>
<dbReference type="Gene3D" id="3.40.50.10810">
    <property type="entry name" value="Tandem AAA-ATPase domain"/>
    <property type="match status" value="1"/>
</dbReference>
<dbReference type="STRING" id="244447.ENSCSEP00000011008"/>
<reference evidence="4 5" key="1">
    <citation type="journal article" date="2014" name="Nat. Genet.">
        <title>Whole-genome sequence of a flatfish provides insights into ZW sex chromosome evolution and adaptation to a benthic lifestyle.</title>
        <authorList>
            <person name="Chen S."/>
            <person name="Zhang G."/>
            <person name="Shao C."/>
            <person name="Huang Q."/>
            <person name="Liu G."/>
            <person name="Zhang P."/>
            <person name="Song W."/>
            <person name="An N."/>
            <person name="Chalopin D."/>
            <person name="Volff J.N."/>
            <person name="Hong Y."/>
            <person name="Li Q."/>
            <person name="Sha Z."/>
            <person name="Zhou H."/>
            <person name="Xie M."/>
            <person name="Yu Q."/>
            <person name="Liu Y."/>
            <person name="Xiang H."/>
            <person name="Wang N."/>
            <person name="Wu K."/>
            <person name="Yang C."/>
            <person name="Zhou Q."/>
            <person name="Liao X."/>
            <person name="Yang L."/>
            <person name="Hu Q."/>
            <person name="Zhang J."/>
            <person name="Meng L."/>
            <person name="Jin L."/>
            <person name="Tian Y."/>
            <person name="Lian J."/>
            <person name="Yang J."/>
            <person name="Miao G."/>
            <person name="Liu S."/>
            <person name="Liang Z."/>
            <person name="Yan F."/>
            <person name="Li Y."/>
            <person name="Sun B."/>
            <person name="Zhang H."/>
            <person name="Zhang J."/>
            <person name="Zhu Y."/>
            <person name="Du M."/>
            <person name="Zhao Y."/>
            <person name="Schartl M."/>
            <person name="Tang Q."/>
            <person name="Wang J."/>
        </authorList>
    </citation>
    <scope>NUCLEOTIDE SEQUENCE</scope>
</reference>
<accession>A0A3P8V6K9</accession>
<dbReference type="InterPro" id="IPR038718">
    <property type="entry name" value="SNF2-like_sf"/>
</dbReference>
<dbReference type="InParanoid" id="A0A3P8V6K9"/>
<evidence type="ECO:0000313" key="4">
    <source>
        <dbReference type="Ensembl" id="ENSCSEP00000011008.1"/>
    </source>
</evidence>
<dbReference type="GO" id="GO:0006338">
    <property type="term" value="P:chromatin remodeling"/>
    <property type="evidence" value="ECO:0007669"/>
    <property type="project" value="InterPro"/>
</dbReference>
<dbReference type="OMA" id="WISEFTK"/>
<reference evidence="4" key="2">
    <citation type="submission" date="2025-08" db="UniProtKB">
        <authorList>
            <consortium name="Ensembl"/>
        </authorList>
    </citation>
    <scope>IDENTIFICATION</scope>
</reference>
<reference evidence="4" key="3">
    <citation type="submission" date="2025-09" db="UniProtKB">
        <authorList>
            <consortium name="Ensembl"/>
        </authorList>
    </citation>
    <scope>IDENTIFICATION</scope>
</reference>
<evidence type="ECO:0000256" key="1">
    <source>
        <dbReference type="ARBA" id="ARBA00022741"/>
    </source>
</evidence>
<dbReference type="GO" id="GO:0006281">
    <property type="term" value="P:DNA repair"/>
    <property type="evidence" value="ECO:0007669"/>
    <property type="project" value="InterPro"/>
</dbReference>
<organism evidence="4 5">
    <name type="scientific">Cynoglossus semilaevis</name>
    <name type="common">Tongue sole</name>
    <dbReference type="NCBI Taxonomy" id="244447"/>
    <lineage>
        <taxon>Eukaryota</taxon>
        <taxon>Metazoa</taxon>
        <taxon>Chordata</taxon>
        <taxon>Craniata</taxon>
        <taxon>Vertebrata</taxon>
        <taxon>Euteleostomi</taxon>
        <taxon>Actinopterygii</taxon>
        <taxon>Neopterygii</taxon>
        <taxon>Teleostei</taxon>
        <taxon>Neoteleostei</taxon>
        <taxon>Acanthomorphata</taxon>
        <taxon>Carangaria</taxon>
        <taxon>Pleuronectiformes</taxon>
        <taxon>Pleuronectoidei</taxon>
        <taxon>Cynoglossidae</taxon>
        <taxon>Cynoglossinae</taxon>
        <taxon>Cynoglossus</taxon>
    </lineage>
</organism>
<dbReference type="InterPro" id="IPR031053">
    <property type="entry name" value="ALC1"/>
</dbReference>
<dbReference type="GO" id="GO:0005524">
    <property type="term" value="F:ATP binding"/>
    <property type="evidence" value="ECO:0007669"/>
    <property type="project" value="UniProtKB-KW"/>
</dbReference>
<name>A0A3P8V6K9_CYNSE</name>
<dbReference type="GeneTree" id="ENSGT00940000159402"/>
<sequence>MCCVTITSSSLSFLPSFLSGIQLRKYQLDGVKWMTQCLEQQQGCILGDEMGLGKTCQTISLLLYIFGAHRVKGPFLILSPLSVLETWCKELSSLSPSLKLICYKGDKRKRVEIQREVLKTSDFHLILTTYEVFALSCRWQWKILVVDEAHRLKNQKSMLHQTLTQFSVEFRVLLTGTPIQNNLQELYSLLTFIQPNVFNAQQAEDFSSAYCGVQKDQALAAELQSLLEPFLLRRMKWEVALDVPRKQELVVYHGMSSLQKKLYKAVLMKDVEAFGSEQKNRTRLLNILMNLRKCVNHPYLFPGVEPEPFEMGEHLVEASGKLGLLDTLLSFLHNGSVQRPLLFSCVMFVLTDRPERI</sequence>
<keyword evidence="2" id="KW-0067">ATP-binding</keyword>
<dbReference type="GO" id="GO:0005634">
    <property type="term" value="C:nucleus"/>
    <property type="evidence" value="ECO:0007669"/>
    <property type="project" value="TreeGrafter"/>
</dbReference>
<feature type="domain" description="Helicase ATP-binding" evidence="3">
    <location>
        <begin position="35"/>
        <end position="196"/>
    </location>
</feature>
<dbReference type="SMART" id="SM00487">
    <property type="entry name" value="DEXDc"/>
    <property type="match status" value="1"/>
</dbReference>